<dbReference type="GO" id="GO:0033961">
    <property type="term" value="F:cis-stilbene-oxide hydrolase activity"/>
    <property type="evidence" value="ECO:0007669"/>
    <property type="project" value="UniProtKB-UniRule"/>
</dbReference>
<feature type="signal peptide" evidence="5">
    <location>
        <begin position="1"/>
        <end position="22"/>
    </location>
</feature>
<keyword evidence="7" id="KW-1185">Reference proteome</keyword>
<proteinExistence type="inferred from homology"/>
<dbReference type="Proteomes" id="UP000046392">
    <property type="component" value="Unplaced"/>
</dbReference>
<dbReference type="PANTHER" id="PTHR21661">
    <property type="entry name" value="EPOXIDE HYDROLASE 1-RELATED"/>
    <property type="match status" value="1"/>
</dbReference>
<evidence type="ECO:0000313" key="8">
    <source>
        <dbReference type="WBParaSite" id="SPAL_0000709100.1"/>
    </source>
</evidence>
<dbReference type="Pfam" id="PF06441">
    <property type="entry name" value="EHN"/>
    <property type="match status" value="1"/>
</dbReference>
<keyword evidence="4" id="KW-0472">Membrane</keyword>
<evidence type="ECO:0000313" key="7">
    <source>
        <dbReference type="Proteomes" id="UP000046392"/>
    </source>
</evidence>
<dbReference type="EC" id="3.3.2.9" evidence="4"/>
<feature type="chain" id="PRO_5005894523" description="Epoxide hydrolase" evidence="5">
    <location>
        <begin position="23"/>
        <end position="458"/>
    </location>
</feature>
<dbReference type="PIRSF" id="PIRSF001112">
    <property type="entry name" value="Epoxide_hydrolase"/>
    <property type="match status" value="1"/>
</dbReference>
<dbReference type="Gene3D" id="3.40.50.1820">
    <property type="entry name" value="alpha/beta hydrolase"/>
    <property type="match status" value="1"/>
</dbReference>
<evidence type="ECO:0000256" key="2">
    <source>
        <dbReference type="ARBA" id="ARBA00022797"/>
    </source>
</evidence>
<comment type="similarity">
    <text evidence="1 4">Belongs to the peptidase S33 family.</text>
</comment>
<evidence type="ECO:0000259" key="6">
    <source>
        <dbReference type="Pfam" id="PF06441"/>
    </source>
</evidence>
<comment type="catalytic activity">
    <reaction evidence="4">
        <text>cis-stilbene oxide + H2O = (1R,2R)-hydrobenzoin</text>
        <dbReference type="Rhea" id="RHEA:23900"/>
        <dbReference type="ChEBI" id="CHEBI:15377"/>
        <dbReference type="ChEBI" id="CHEBI:50004"/>
        <dbReference type="ChEBI" id="CHEBI:50014"/>
        <dbReference type="EC" id="3.3.2.9"/>
    </reaction>
</comment>
<dbReference type="GO" id="GO:0097176">
    <property type="term" value="P:epoxide metabolic process"/>
    <property type="evidence" value="ECO:0007669"/>
    <property type="project" value="TreeGrafter"/>
</dbReference>
<accession>A0A0N5BMF1</accession>
<keyword evidence="5" id="KW-0732">Signal</keyword>
<sequence length="458" mass="53421">MAKLLLISLIPIFLYLFYNFFSHDNNNLPLNFEKDGYFGNDDISKDDEAIKLYKININNEDVEELKRRVKESLSSNAVSLKGSLSEFGLNSQFIKNVSTNLLSFQWNQHQYFLNTFNHYTTEIEGLKIHFIRKSIEPKPNEISIPLLIIHQFGMSIWDYYKIIPILTNPSRFNFDFGLKKNIIFDVIIPSIPGFGFSDKPMKRNFSFIECGRIFDKLLKRLHIKKYFIHSGGVLANDIAKVMGHYNPRGVRGIHLTNPKISLSGNAYYYVKYLVSSFFSTLKSEWNHVTISEALIHFKKFLSFHIPLITHPDSISRSLQDSPLGFSSYLLEYWSIGTRPTTSHKHLDGSLMKHYTLDELLTEVHIYWLTKTITSSFRFYYETFTNPLHDKIVNYKLNIPVGISIFQNSLLTSNRYMLENIYTNITRFKDDLKGGEFTMIEKYEKVAEEIFAFVELVLL</sequence>
<protein>
    <recommendedName>
        <fullName evidence="4">Epoxide hydrolase</fullName>
        <ecNumber evidence="4">3.3.2.9</ecNumber>
    </recommendedName>
</protein>
<dbReference type="InterPro" id="IPR016292">
    <property type="entry name" value="Epoxide_hydrolase"/>
</dbReference>
<reference evidence="8" key="1">
    <citation type="submission" date="2017-02" db="UniProtKB">
        <authorList>
            <consortium name="WormBaseParasite"/>
        </authorList>
    </citation>
    <scope>IDENTIFICATION</scope>
</reference>
<dbReference type="WBParaSite" id="SPAL_0000709100.1">
    <property type="protein sequence ID" value="SPAL_0000709100.1"/>
    <property type="gene ID" value="SPAL_0000709100"/>
</dbReference>
<organism evidence="7 8">
    <name type="scientific">Strongyloides papillosus</name>
    <name type="common">Intestinal threadworm</name>
    <dbReference type="NCBI Taxonomy" id="174720"/>
    <lineage>
        <taxon>Eukaryota</taxon>
        <taxon>Metazoa</taxon>
        <taxon>Ecdysozoa</taxon>
        <taxon>Nematoda</taxon>
        <taxon>Chromadorea</taxon>
        <taxon>Rhabditida</taxon>
        <taxon>Tylenchina</taxon>
        <taxon>Panagrolaimomorpha</taxon>
        <taxon>Strongyloidoidea</taxon>
        <taxon>Strongyloididae</taxon>
        <taxon>Strongyloides</taxon>
    </lineage>
</organism>
<evidence type="ECO:0000256" key="4">
    <source>
        <dbReference type="PIRNR" id="PIRNR001112"/>
    </source>
</evidence>
<dbReference type="GO" id="GO:0005789">
    <property type="term" value="C:endoplasmic reticulum membrane"/>
    <property type="evidence" value="ECO:0007669"/>
    <property type="project" value="UniProtKB-SubCell"/>
</dbReference>
<keyword evidence="2 4" id="KW-0058">Aromatic hydrocarbons catabolism</keyword>
<feature type="domain" description="Epoxide hydrolase N-terminal" evidence="6">
    <location>
        <begin position="51"/>
        <end position="158"/>
    </location>
</feature>
<evidence type="ECO:0000256" key="1">
    <source>
        <dbReference type="ARBA" id="ARBA00010088"/>
    </source>
</evidence>
<dbReference type="STRING" id="174720.A0A0N5BMF1"/>
<evidence type="ECO:0000256" key="3">
    <source>
        <dbReference type="ARBA" id="ARBA00022801"/>
    </source>
</evidence>
<evidence type="ECO:0000256" key="5">
    <source>
        <dbReference type="SAM" id="SignalP"/>
    </source>
</evidence>
<dbReference type="PANTHER" id="PTHR21661:SF16">
    <property type="entry name" value="EPOXIDE HYDROLASE"/>
    <property type="match status" value="1"/>
</dbReference>
<name>A0A0N5BMF1_STREA</name>
<comment type="subcellular location">
    <subcellularLocation>
        <location evidence="4">Endoplasmic reticulum membrane</location>
    </subcellularLocation>
</comment>
<dbReference type="SUPFAM" id="SSF53474">
    <property type="entry name" value="alpha/beta-Hydrolases"/>
    <property type="match status" value="1"/>
</dbReference>
<dbReference type="InterPro" id="IPR029058">
    <property type="entry name" value="AB_hydrolase_fold"/>
</dbReference>
<keyword evidence="4" id="KW-0256">Endoplasmic reticulum</keyword>
<dbReference type="InterPro" id="IPR010497">
    <property type="entry name" value="Epoxide_hydro_N"/>
</dbReference>
<keyword evidence="3 4" id="KW-0378">Hydrolase</keyword>
<comment type="catalytic activity">
    <reaction evidence="4">
        <text>1-(4-methoxyphenyl)-N-methyl-N-[(3-methyloxetan-3-yl)methyl]methanamine + H2O = 2-{[(4-methoxybenzyl)(methyl)amino]methyl}-2-methylpropane-1,3-diol</text>
        <dbReference type="Rhea" id="RHEA:55764"/>
        <dbReference type="ChEBI" id="CHEBI:15377"/>
        <dbReference type="ChEBI" id="CHEBI:139161"/>
        <dbReference type="ChEBI" id="CHEBI:139164"/>
        <dbReference type="EC" id="3.3.2.9"/>
    </reaction>
</comment>
<dbReference type="AlphaFoldDB" id="A0A0N5BMF1"/>